<evidence type="ECO:0000256" key="4">
    <source>
        <dbReference type="PROSITE-ProRule" id="PRU00723"/>
    </source>
</evidence>
<accession>A0A1V8SF96</accession>
<feature type="region of interest" description="Disordered" evidence="5">
    <location>
        <begin position="25"/>
        <end position="60"/>
    </location>
</feature>
<dbReference type="PROSITE" id="PS51257">
    <property type="entry name" value="PROKAR_LIPOPROTEIN"/>
    <property type="match status" value="1"/>
</dbReference>
<dbReference type="InterPro" id="IPR000571">
    <property type="entry name" value="Znf_CCCH"/>
</dbReference>
<feature type="zinc finger region" description="C3H1-type" evidence="4">
    <location>
        <begin position="432"/>
        <end position="458"/>
    </location>
</feature>
<dbReference type="InterPro" id="IPR012337">
    <property type="entry name" value="RNaseH-like_sf"/>
</dbReference>
<sequence>MSEKPPTLPNGSIVSCTKLATDSIPRAPAESTGLPAERKAVQHTADNEANADARKEDKKFRRPVKGSSIGTLNLDEISQALRLVSLTNTFLVDVVFVCIDCEAWEFDSQEVTEIGVAVLDPRDLRGSQPGVSEPALVYNEILTKLKHAHYRPVEYALLGNKRHVPGCPEAFGFGTSTWIRLGDGAKTLQRIFDDPARLLEAADFATDFAFENRSIIFVAHGPGGDIVFMNTLGFDLKKVQNIAAHVDTEKAVVKNIGGLVTLLASVEINPVNLHNAGNDAAYTLQAMIKAAVLEWAEPKSVVKLHELLTKPDDVPEEPTAPTDPAAQTDRTTKPPPRPKPKRKPKQPEVFDHSIVAPVAWGGTALPGDEINLAIPFKAAKNAAFVQRERDKVAKDAAKAQKVADRAEMRAKNPNGGAFIEMPSQQVMGAKVAPKKICRFFQIGDCRFGINCRYVHEFVDQTRLAASVSLLELGPKPDIGPAFGAVDLRNTAVPADNDYDKKTDEMKRLSSRVWEEKTLSDSEDSEVVVKGRKQ</sequence>
<feature type="compositionally biased region" description="Low complexity" evidence="5">
    <location>
        <begin position="317"/>
        <end position="329"/>
    </location>
</feature>
<keyword evidence="8" id="KW-1185">Reference proteome</keyword>
<gene>
    <name evidence="7" type="ORF">B0A48_16094</name>
</gene>
<dbReference type="InterPro" id="IPR048519">
    <property type="entry name" value="Gfd2/YDR514C-like_C"/>
</dbReference>
<dbReference type="InterPro" id="IPR036855">
    <property type="entry name" value="Znf_CCCH_sf"/>
</dbReference>
<dbReference type="OrthoDB" id="5953249at2759"/>
<name>A0A1V8SF96_9PEZI</name>
<protein>
    <recommendedName>
        <fullName evidence="6">C3H1-type domain-containing protein</fullName>
    </recommendedName>
</protein>
<evidence type="ECO:0000256" key="3">
    <source>
        <dbReference type="ARBA" id="ARBA00022833"/>
    </source>
</evidence>
<feature type="domain" description="C3H1-type" evidence="6">
    <location>
        <begin position="432"/>
        <end position="458"/>
    </location>
</feature>
<evidence type="ECO:0000256" key="1">
    <source>
        <dbReference type="ARBA" id="ARBA00022723"/>
    </source>
</evidence>
<dbReference type="GO" id="GO:0008270">
    <property type="term" value="F:zinc ion binding"/>
    <property type="evidence" value="ECO:0007669"/>
    <property type="project" value="UniProtKB-KW"/>
</dbReference>
<dbReference type="InterPro" id="IPR040151">
    <property type="entry name" value="Gfd2/YDR514C-like"/>
</dbReference>
<evidence type="ECO:0000256" key="5">
    <source>
        <dbReference type="SAM" id="MobiDB-lite"/>
    </source>
</evidence>
<dbReference type="InParanoid" id="A0A1V8SF96"/>
<dbReference type="SUPFAM" id="SSF90229">
    <property type="entry name" value="CCCH zinc finger"/>
    <property type="match status" value="1"/>
</dbReference>
<dbReference type="PROSITE" id="PS50103">
    <property type="entry name" value="ZF_C3H1"/>
    <property type="match status" value="1"/>
</dbReference>
<dbReference type="SMART" id="SM00356">
    <property type="entry name" value="ZnF_C3H1"/>
    <property type="match status" value="1"/>
</dbReference>
<dbReference type="PANTHER" id="PTHR28083">
    <property type="entry name" value="GOOD FOR FULL DBP5 ACTIVITY PROTEIN 2"/>
    <property type="match status" value="1"/>
</dbReference>
<reference evidence="8" key="1">
    <citation type="submission" date="2017-03" db="EMBL/GenBank/DDBJ databases">
        <title>Genomes of endolithic fungi from Antarctica.</title>
        <authorList>
            <person name="Coleine C."/>
            <person name="Masonjones S."/>
            <person name="Stajich J.E."/>
        </authorList>
    </citation>
    <scope>NUCLEOTIDE SEQUENCE [LARGE SCALE GENOMIC DNA]</scope>
    <source>
        <strain evidence="8">CCFEE 5527</strain>
    </source>
</reference>
<dbReference type="AlphaFoldDB" id="A0A1V8SF96"/>
<dbReference type="InterPro" id="IPR041367">
    <property type="entry name" value="Znf-CCCH_4"/>
</dbReference>
<evidence type="ECO:0000313" key="8">
    <source>
        <dbReference type="Proteomes" id="UP000192596"/>
    </source>
</evidence>
<dbReference type="Proteomes" id="UP000192596">
    <property type="component" value="Unassembled WGS sequence"/>
</dbReference>
<evidence type="ECO:0000256" key="2">
    <source>
        <dbReference type="ARBA" id="ARBA00022771"/>
    </source>
</evidence>
<evidence type="ECO:0000259" key="6">
    <source>
        <dbReference type="PROSITE" id="PS50103"/>
    </source>
</evidence>
<dbReference type="SUPFAM" id="SSF53098">
    <property type="entry name" value="Ribonuclease H-like"/>
    <property type="match status" value="1"/>
</dbReference>
<dbReference type="GO" id="GO:0005634">
    <property type="term" value="C:nucleus"/>
    <property type="evidence" value="ECO:0007669"/>
    <property type="project" value="TreeGrafter"/>
</dbReference>
<dbReference type="Pfam" id="PF18044">
    <property type="entry name" value="zf-CCCH_4"/>
    <property type="match status" value="1"/>
</dbReference>
<dbReference type="Pfam" id="PF21762">
    <property type="entry name" value="DEDDh_C"/>
    <property type="match status" value="1"/>
</dbReference>
<comment type="caution">
    <text evidence="7">The sequence shown here is derived from an EMBL/GenBank/DDBJ whole genome shotgun (WGS) entry which is preliminary data.</text>
</comment>
<keyword evidence="1 4" id="KW-0479">Metal-binding</keyword>
<dbReference type="PANTHER" id="PTHR28083:SF1">
    <property type="entry name" value="GOOD FOR FULL DBP5 ACTIVITY PROTEIN 2"/>
    <property type="match status" value="1"/>
</dbReference>
<dbReference type="STRING" id="1507870.A0A1V8SF96"/>
<organism evidence="7 8">
    <name type="scientific">Cryoendolithus antarcticus</name>
    <dbReference type="NCBI Taxonomy" id="1507870"/>
    <lineage>
        <taxon>Eukaryota</taxon>
        <taxon>Fungi</taxon>
        <taxon>Dikarya</taxon>
        <taxon>Ascomycota</taxon>
        <taxon>Pezizomycotina</taxon>
        <taxon>Dothideomycetes</taxon>
        <taxon>Dothideomycetidae</taxon>
        <taxon>Cladosporiales</taxon>
        <taxon>Cladosporiaceae</taxon>
        <taxon>Cryoendolithus</taxon>
    </lineage>
</organism>
<keyword evidence="3 4" id="KW-0862">Zinc</keyword>
<feature type="region of interest" description="Disordered" evidence="5">
    <location>
        <begin position="310"/>
        <end position="350"/>
    </location>
</feature>
<keyword evidence="2 4" id="KW-0863">Zinc-finger</keyword>
<dbReference type="EMBL" id="NAJO01000051">
    <property type="protein sequence ID" value="OQN97773.1"/>
    <property type="molecule type" value="Genomic_DNA"/>
</dbReference>
<evidence type="ECO:0000313" key="7">
    <source>
        <dbReference type="EMBL" id="OQN97773.1"/>
    </source>
</evidence>
<proteinExistence type="predicted"/>